<keyword evidence="3" id="KW-1003">Cell membrane</keyword>
<feature type="transmembrane region" description="Helical" evidence="8">
    <location>
        <begin position="78"/>
        <end position="96"/>
    </location>
</feature>
<feature type="transmembrane region" description="Helical" evidence="8">
    <location>
        <begin position="102"/>
        <end position="120"/>
    </location>
</feature>
<feature type="domain" description="Major facilitator superfamily associated" evidence="9">
    <location>
        <begin position="14"/>
        <end position="363"/>
    </location>
</feature>
<dbReference type="NCBIfam" id="NF037955">
    <property type="entry name" value="mfs"/>
    <property type="match status" value="1"/>
</dbReference>
<evidence type="ECO:0000256" key="3">
    <source>
        <dbReference type="ARBA" id="ARBA00022475"/>
    </source>
</evidence>
<evidence type="ECO:0000259" key="9">
    <source>
        <dbReference type="Pfam" id="PF12832"/>
    </source>
</evidence>
<dbReference type="SUPFAM" id="SSF103473">
    <property type="entry name" value="MFS general substrate transporter"/>
    <property type="match status" value="1"/>
</dbReference>
<feature type="transmembrane region" description="Helical" evidence="8">
    <location>
        <begin position="337"/>
        <end position="355"/>
    </location>
</feature>
<dbReference type="OrthoDB" id="9150135at2"/>
<evidence type="ECO:0000256" key="4">
    <source>
        <dbReference type="ARBA" id="ARBA00022519"/>
    </source>
</evidence>
<keyword evidence="5 8" id="KW-0812">Transmembrane</keyword>
<feature type="transmembrane region" description="Helical" evidence="8">
    <location>
        <begin position="361"/>
        <end position="380"/>
    </location>
</feature>
<keyword evidence="7 8" id="KW-0472">Membrane</keyword>
<dbReference type="Proteomes" id="UP000005778">
    <property type="component" value="Chromosome"/>
</dbReference>
<dbReference type="RefSeq" id="WP_004071319.1">
    <property type="nucleotide sequence ID" value="NZ_CM001488.1"/>
</dbReference>
<dbReference type="InterPro" id="IPR036259">
    <property type="entry name" value="MFS_trans_sf"/>
</dbReference>
<dbReference type="Gene3D" id="1.20.1250.20">
    <property type="entry name" value="MFS general substrate transporter like domains"/>
    <property type="match status" value="2"/>
</dbReference>
<dbReference type="EMBL" id="CM001488">
    <property type="protein sequence ID" value="EIM62660.1"/>
    <property type="molecule type" value="Genomic_DNA"/>
</dbReference>
<name>I5AZJ7_9BACT</name>
<dbReference type="GO" id="GO:0015528">
    <property type="term" value="F:lactose:proton symporter activity"/>
    <property type="evidence" value="ECO:0007669"/>
    <property type="project" value="TreeGrafter"/>
</dbReference>
<dbReference type="eggNOG" id="COG2814">
    <property type="taxonomic scope" value="Bacteria"/>
</dbReference>
<reference evidence="10 11" key="1">
    <citation type="submission" date="2011-09" db="EMBL/GenBank/DDBJ databases">
        <authorList>
            <consortium name="US DOE Joint Genome Institute (JGI-PGF)"/>
            <person name="Lucas S."/>
            <person name="Han J."/>
            <person name="Lapidus A."/>
            <person name="Cheng J.-F."/>
            <person name="Goodwin L."/>
            <person name="Pitluck S."/>
            <person name="Peters L."/>
            <person name="Land M.L."/>
            <person name="Hauser L."/>
            <person name="Orellana R."/>
            <person name="Lovley D."/>
            <person name="Woyke T.J."/>
        </authorList>
    </citation>
    <scope>NUCLEOTIDE SEQUENCE [LARGE SCALE GENOMIC DNA]</scope>
    <source>
        <strain evidence="10 11">2ac9</strain>
    </source>
</reference>
<proteinExistence type="predicted"/>
<dbReference type="GO" id="GO:0005886">
    <property type="term" value="C:plasma membrane"/>
    <property type="evidence" value="ECO:0007669"/>
    <property type="project" value="UniProtKB-SubCell"/>
</dbReference>
<feature type="transmembrane region" description="Helical" evidence="8">
    <location>
        <begin position="163"/>
        <end position="184"/>
    </location>
</feature>
<evidence type="ECO:0000256" key="1">
    <source>
        <dbReference type="ARBA" id="ARBA00004429"/>
    </source>
</evidence>
<evidence type="ECO:0000256" key="7">
    <source>
        <dbReference type="ARBA" id="ARBA00023136"/>
    </source>
</evidence>
<feature type="transmembrane region" description="Helical" evidence="8">
    <location>
        <begin position="204"/>
        <end position="229"/>
    </location>
</feature>
<organism evidence="10 11">
    <name type="scientific">Desulfobacter postgatei 2ac9</name>
    <dbReference type="NCBI Taxonomy" id="879212"/>
    <lineage>
        <taxon>Bacteria</taxon>
        <taxon>Pseudomonadati</taxon>
        <taxon>Thermodesulfobacteriota</taxon>
        <taxon>Desulfobacteria</taxon>
        <taxon>Desulfobacterales</taxon>
        <taxon>Desulfobacteraceae</taxon>
        <taxon>Desulfobacter</taxon>
    </lineage>
</organism>
<dbReference type="HOGENOM" id="CLU_013133_6_0_7"/>
<dbReference type="STRING" id="879212.DespoDRAFT_00658"/>
<evidence type="ECO:0000256" key="8">
    <source>
        <dbReference type="SAM" id="Phobius"/>
    </source>
</evidence>
<feature type="transmembrane region" description="Helical" evidence="8">
    <location>
        <begin position="298"/>
        <end position="317"/>
    </location>
</feature>
<feature type="transmembrane region" description="Helical" evidence="8">
    <location>
        <begin position="241"/>
        <end position="261"/>
    </location>
</feature>
<gene>
    <name evidence="10" type="ORF">DespoDRAFT_00658</name>
</gene>
<dbReference type="PIRSF" id="PIRSF004925">
    <property type="entry name" value="HcaT"/>
    <property type="match status" value="1"/>
</dbReference>
<keyword evidence="2" id="KW-0813">Transport</keyword>
<keyword evidence="11" id="KW-1185">Reference proteome</keyword>
<feature type="transmembrane region" description="Helical" evidence="8">
    <location>
        <begin position="273"/>
        <end position="292"/>
    </location>
</feature>
<dbReference type="Pfam" id="PF12832">
    <property type="entry name" value="MFS_1_like"/>
    <property type="match status" value="1"/>
</dbReference>
<dbReference type="PANTHER" id="PTHR23522">
    <property type="entry name" value="BLL5896 PROTEIN"/>
    <property type="match status" value="1"/>
</dbReference>
<comment type="subcellular location">
    <subcellularLocation>
        <location evidence="1">Cell inner membrane</location>
        <topology evidence="1">Multi-pass membrane protein</topology>
    </subcellularLocation>
</comment>
<evidence type="ECO:0000313" key="10">
    <source>
        <dbReference type="EMBL" id="EIM62660.1"/>
    </source>
</evidence>
<keyword evidence="6 8" id="KW-1133">Transmembrane helix</keyword>
<sequence length="382" mass="42840">MKPGESLNGSSERILKIQYFIYFGVMGIFLPYFNLYCHHLGFTSFEIGSLSALRTAITIVFSIVWSIVADRYAWRKPIYVLFNFLSAAIWVFFLYINNFSGMLIVTIFHTIFFAPLIAFIEAFAMDELGSGSGDKNRYGRIRAWGSVSFILVVFSLGKVSDLFSINTIVPLILAGYTLQAIFSIPMPKAKAREEQFHAGVRELLNARTLTFLTCSFLMIFSHGTYYGFYSIYLEELGYGPFFIGSTWAVASIAEIVIMINSGRILKYITLENVIFFSCLAASARWCLLWRAVTVTEIMIAQVLHAFTYGTFHVASILYMDRLSTGQTRTLGQAANNAVSYGLGMMAGFLLNGYLYEAYGARLFLMSASVSLAGAVVFRFLSR</sequence>
<dbReference type="AlphaFoldDB" id="I5AZJ7"/>
<evidence type="ECO:0000313" key="11">
    <source>
        <dbReference type="Proteomes" id="UP000005778"/>
    </source>
</evidence>
<accession>I5AZJ7</accession>
<feature type="transmembrane region" description="Helical" evidence="8">
    <location>
        <begin position="47"/>
        <end position="66"/>
    </location>
</feature>
<feature type="transmembrane region" description="Helical" evidence="8">
    <location>
        <begin position="20"/>
        <end position="41"/>
    </location>
</feature>
<dbReference type="InterPro" id="IPR024989">
    <property type="entry name" value="MFS_assoc_dom"/>
</dbReference>
<dbReference type="PANTHER" id="PTHR23522:SF10">
    <property type="entry name" value="3-PHENYLPROPIONIC ACID TRANSPORTER-RELATED"/>
    <property type="match status" value="1"/>
</dbReference>
<evidence type="ECO:0000256" key="5">
    <source>
        <dbReference type="ARBA" id="ARBA00022692"/>
    </source>
</evidence>
<evidence type="ECO:0000256" key="6">
    <source>
        <dbReference type="ARBA" id="ARBA00022989"/>
    </source>
</evidence>
<dbReference type="InterPro" id="IPR026032">
    <property type="entry name" value="HcaT-like"/>
</dbReference>
<reference evidence="10 11" key="2">
    <citation type="submission" date="2012-02" db="EMBL/GenBank/DDBJ databases">
        <title>Improved High-Quality Draft sequence of Desulfobacter postgatei 2ac9.</title>
        <authorList>
            <consortium name="US DOE Joint Genome Institute"/>
            <person name="Lucas S."/>
            <person name="Han J."/>
            <person name="Lapidus A."/>
            <person name="Cheng J.-F."/>
            <person name="Goodwin L."/>
            <person name="Pitluck S."/>
            <person name="Peters L."/>
            <person name="Ovchinnikova G."/>
            <person name="Held B."/>
            <person name="Detter J.C."/>
            <person name="Han C."/>
            <person name="Tapia R."/>
            <person name="Land M."/>
            <person name="Hauser L."/>
            <person name="Kyrpides N."/>
            <person name="Ivanova N."/>
            <person name="Pagani I."/>
            <person name="Orellana R."/>
            <person name="Lovley D."/>
            <person name="Woyke T."/>
        </authorList>
    </citation>
    <scope>NUCLEOTIDE SEQUENCE [LARGE SCALE GENOMIC DNA]</scope>
    <source>
        <strain evidence="10 11">2ac9</strain>
    </source>
</reference>
<evidence type="ECO:0000256" key="2">
    <source>
        <dbReference type="ARBA" id="ARBA00022448"/>
    </source>
</evidence>
<dbReference type="GO" id="GO:0030395">
    <property type="term" value="F:lactose binding"/>
    <property type="evidence" value="ECO:0007669"/>
    <property type="project" value="TreeGrafter"/>
</dbReference>
<keyword evidence="4" id="KW-0997">Cell inner membrane</keyword>
<protein>
    <submittedName>
        <fullName evidence="10">Arabinose efflux permease family protein</fullName>
    </submittedName>
</protein>